<keyword evidence="2" id="KW-1185">Reference proteome</keyword>
<reference evidence="1 2" key="1">
    <citation type="journal article" date="2023" name="Int. J. Syst. Evol. Microbiol.">
        <title>Arthrobacter mangrovi sp. nov., an actinobacterium isolated from the rhizosphere of a mangrove.</title>
        <authorList>
            <person name="Hamada M."/>
            <person name="Saitou S."/>
            <person name="Enomoto N."/>
            <person name="Nanri K."/>
            <person name="Hidaka K."/>
            <person name="Miura T."/>
            <person name="Tamura T."/>
        </authorList>
    </citation>
    <scope>NUCLEOTIDE SEQUENCE [LARGE SCALE GENOMIC DNA]</scope>
    <source>
        <strain evidence="1 2">NBRC 112813</strain>
    </source>
</reference>
<name>A0ABQ5MYM9_9MICC</name>
<accession>A0ABQ5MYM9</accession>
<dbReference type="Proteomes" id="UP001209654">
    <property type="component" value="Unassembled WGS sequence"/>
</dbReference>
<organism evidence="1 2">
    <name type="scientific">Arthrobacter mangrovi</name>
    <dbReference type="NCBI Taxonomy" id="2966350"/>
    <lineage>
        <taxon>Bacteria</taxon>
        <taxon>Bacillati</taxon>
        <taxon>Actinomycetota</taxon>
        <taxon>Actinomycetes</taxon>
        <taxon>Micrococcales</taxon>
        <taxon>Micrococcaceae</taxon>
        <taxon>Arthrobacter</taxon>
    </lineage>
</organism>
<gene>
    <name evidence="1" type="ORF">AHIS1636_33930</name>
</gene>
<dbReference type="EMBL" id="BRVS01000026">
    <property type="protein sequence ID" value="GLB68950.1"/>
    <property type="molecule type" value="Genomic_DNA"/>
</dbReference>
<proteinExistence type="predicted"/>
<sequence length="208" mass="23516">MAEEQYRSQQWERRFDANVEAVNLLCDELSQGPGERPVPYVDPMHDTDECRIVSLSSNPGPGTESGFISCENDDDSAARLAAVYEDVGLDTRFVMPWNVYPWHVPDKQDGKLTKAQITEGLQPFRRFLKTVERASAVVAHGVEAHKLAGMLDRTADRQIFARGFKVYRVRSTGGRAFIGNPEQQQAWLLEMREAYWDAMGRAGIRPAR</sequence>
<comment type="caution">
    <text evidence="1">The sequence shown here is derived from an EMBL/GenBank/DDBJ whole genome shotgun (WGS) entry which is preliminary data.</text>
</comment>
<dbReference type="RefSeq" id="WP_264797041.1">
    <property type="nucleotide sequence ID" value="NZ_BRVS01000026.1"/>
</dbReference>
<evidence type="ECO:0000313" key="2">
    <source>
        <dbReference type="Proteomes" id="UP001209654"/>
    </source>
</evidence>
<evidence type="ECO:0000313" key="1">
    <source>
        <dbReference type="EMBL" id="GLB68950.1"/>
    </source>
</evidence>
<protein>
    <recommendedName>
        <fullName evidence="3">Uracil-DNA glycosylase</fullName>
    </recommendedName>
</protein>
<evidence type="ECO:0008006" key="3">
    <source>
        <dbReference type="Google" id="ProtNLM"/>
    </source>
</evidence>